<evidence type="ECO:0000313" key="8">
    <source>
        <dbReference type="EMBL" id="KAF7489672.1"/>
    </source>
</evidence>
<proteinExistence type="inferred from homology"/>
<comment type="similarity">
    <text evidence="2">Belongs to the NIBP family.</text>
</comment>
<dbReference type="AlphaFoldDB" id="A0A834V9R7"/>
<reference evidence="8" key="2">
    <citation type="submission" date="2020-01" db="EMBL/GenBank/DDBJ databases">
        <authorList>
            <person name="Korhonen P.K.K."/>
            <person name="Guangxu M.G."/>
            <person name="Wang T.W."/>
            <person name="Stroehlein A.J.S."/>
            <person name="Young N.D."/>
            <person name="Ang C.-S.A."/>
            <person name="Fernando D.W.F."/>
            <person name="Lu H.L."/>
            <person name="Taylor S.T."/>
            <person name="Ehtesham M.E.M."/>
            <person name="Najaraj S.H.N."/>
            <person name="Harsha G.H.G."/>
            <person name="Madugundu A.M."/>
            <person name="Renuse S.R."/>
            <person name="Holt D.H."/>
            <person name="Pandey A.P."/>
            <person name="Papenfuss A.P."/>
            <person name="Gasser R.B.G."/>
            <person name="Fischer K.F."/>
        </authorList>
    </citation>
    <scope>NUCLEOTIDE SEQUENCE</scope>
    <source>
        <strain evidence="8">SSS_KF_BRIS2020</strain>
    </source>
</reference>
<dbReference type="EnsemblMetazoa" id="SSS_1946s_mrna">
    <property type="protein sequence ID" value="KAF7489672.1"/>
    <property type="gene ID" value="SSS_1946"/>
</dbReference>
<evidence type="ECO:0000256" key="3">
    <source>
        <dbReference type="ARBA" id="ARBA00023034"/>
    </source>
</evidence>
<dbReference type="GO" id="GO:0005802">
    <property type="term" value="C:trans-Golgi network"/>
    <property type="evidence" value="ECO:0007669"/>
    <property type="project" value="TreeGrafter"/>
</dbReference>
<reference evidence="9" key="3">
    <citation type="submission" date="2022-06" db="UniProtKB">
        <authorList>
            <consortium name="EnsemblMetazoa"/>
        </authorList>
    </citation>
    <scope>IDENTIFICATION</scope>
</reference>
<dbReference type="Pfam" id="PF26251">
    <property type="entry name" value="TPR_TRAPPC9-Trs120"/>
    <property type="match status" value="1"/>
</dbReference>
<name>A0A834V9R7_SARSC</name>
<dbReference type="InterPro" id="IPR058563">
    <property type="entry name" value="Trs120_TRAPPC9_N"/>
</dbReference>
<feature type="compositionally biased region" description="Polar residues" evidence="4">
    <location>
        <begin position="133"/>
        <end position="160"/>
    </location>
</feature>
<dbReference type="EMBL" id="WVUK01000064">
    <property type="protein sequence ID" value="KAF7489672.1"/>
    <property type="molecule type" value="Genomic_DNA"/>
</dbReference>
<dbReference type="InterPro" id="IPR058564">
    <property type="entry name" value="TPR_TRAPPC9_Trs120"/>
</dbReference>
<protein>
    <submittedName>
        <fullName evidence="8">Trafficking protein particle complex subunit 9</fullName>
    </submittedName>
</protein>
<accession>A0A834V9R7</accession>
<feature type="region of interest" description="Disordered" evidence="4">
    <location>
        <begin position="133"/>
        <end position="172"/>
    </location>
</feature>
<evidence type="ECO:0000256" key="4">
    <source>
        <dbReference type="SAM" id="MobiDB-lite"/>
    </source>
</evidence>
<reference evidence="10" key="1">
    <citation type="journal article" date="2020" name="PLoS Negl. Trop. Dis.">
        <title>High-quality nuclear genome for Sarcoptes scabiei-A critical resource for a neglected parasite.</title>
        <authorList>
            <person name="Korhonen P.K."/>
            <person name="Gasser R.B."/>
            <person name="Ma G."/>
            <person name="Wang T."/>
            <person name="Stroehlein A.J."/>
            <person name="Young N.D."/>
            <person name="Ang C.S."/>
            <person name="Fernando D.D."/>
            <person name="Lu H.C."/>
            <person name="Taylor S."/>
            <person name="Reynolds S.L."/>
            <person name="Mofiz E."/>
            <person name="Najaraj S.H."/>
            <person name="Gowda H."/>
            <person name="Madugundu A."/>
            <person name="Renuse S."/>
            <person name="Holt D."/>
            <person name="Pandey A."/>
            <person name="Papenfuss A.T."/>
            <person name="Fischer K."/>
        </authorList>
    </citation>
    <scope>NUCLEOTIDE SEQUENCE [LARGE SCALE GENOMIC DNA]</scope>
</reference>
<comment type="subcellular location">
    <subcellularLocation>
        <location evidence="1">Golgi apparatus</location>
    </subcellularLocation>
</comment>
<sequence>MATTTITIPDYDQFAEDHQCLLIVVKQLGPQMNPKLFKSIYDHLLQLYELKITNNKILGFERTIRIRFKQSYSIEENDWGDFQAHRKLIGLITVARSLNQNEIESIIELHKTIHDTYNNTLFDSRCFIIKTPETQNGTESTTIDQPSFSGDASNLSAPDETNQKYDHNHHDPILDIDFGNQLPSNSSDHNCFTSHVNHSSSTSSSSLLSSSPVLDQASSIYVDSRNVENENLNYSLPPLSVENGEQSIQAPIRGRTHSRNKSLDSRILSPNSTDDHSRTETEAINGGNEFNEQNSFASNITHKRVHSSSSNFMPNQGLKAWQRFGNHKLSTKLSSSSKSFQNSSFNNTHMNEFINYESDTQCSELIKEKTKEFLTNLFWILESKRLDRTREKKEKIPLLMAPCEKKDLIGLDTDTRSFNRKCLGRMQKHIADLTFMAGLPQESFFNYITAIDVLKGVSDKLWLASAYEGLCAVSLALLFPQRWRYIHDFRNRFHYPKGIVHNLLNRNDYAEARNEIYNAIKQIAKEHHPIDFTKTGGDKNLMKNLLSIDQFYEKYKTAASYYAMYRGAATIEFECSFKAAKTLAFFNRNLKASDFIQNAVFISSNQSIEVLVERLLRISNLYEMIGFFRKAAFFKRLAALKTVSLSKSLNWEKCYFLLLPALNCYGLTLDPSEYDSRLQSNSNQTNWPSIHVELLKEIITTSFKMQNETLTIRHLSFMIQCLFSHITSSQRREFATRLSQLASKCGEGSPVQLKLSNGSTIPSVNFTKFPTVLWFKIEPLRPDQTPYKLIAKNSGKNSDRIESGKNHSGPFIYTPLQLYRSSAKDNDQDGCNKNSVKKVNFYWCEGCVGSVSLSLHNYLPIELNISSIMTMTDGVAFEPDHETSLKIDANSTCKNISLKGIPRSSGTLDVLGYRLHTLGIKSDCHLKQLPNFNKLKLPTKFAIEVVPRLSSMSIDCSAAEILSEKLCIEKRIPWGNIKDRFQDCDFIQSSYFVSMFEGQTKFFRLKLSNQSQNQDELIDLVNVSIVYPKQISSDLRNLLNIEWNQTEINEMLPITLEDFIELNLKFSAKGDFVTLPTITKNDSKQQQLLISNKNGINNRNVVKILPTTNNSSASRKFQVLGSKKLANFINELQSKKSSNDLASLNNDFDFKYDSNFRDVKLVNSNDPIVGEDLQKPKV</sequence>
<feature type="domain" description="Trs120/TRAPPC9 N-terminal" evidence="5">
    <location>
        <begin position="266"/>
        <end position="477"/>
    </location>
</feature>
<evidence type="ECO:0000259" key="7">
    <source>
        <dbReference type="Pfam" id="PF26254"/>
    </source>
</evidence>
<dbReference type="Pfam" id="PF08626">
    <property type="entry name" value="TRAPPC9-Trs120"/>
    <property type="match status" value="1"/>
</dbReference>
<keyword evidence="10" id="KW-1185">Reference proteome</keyword>
<evidence type="ECO:0000256" key="2">
    <source>
        <dbReference type="ARBA" id="ARBA00008459"/>
    </source>
</evidence>
<dbReference type="PANTHER" id="PTHR21512:SF5">
    <property type="entry name" value="TRAFFICKING PROTEIN PARTICLE COMPLEX SUBUNIT 9"/>
    <property type="match status" value="1"/>
</dbReference>
<feature type="region of interest" description="Disordered" evidence="4">
    <location>
        <begin position="251"/>
        <end position="279"/>
    </location>
</feature>
<evidence type="ECO:0000256" key="1">
    <source>
        <dbReference type="ARBA" id="ARBA00004555"/>
    </source>
</evidence>
<dbReference type="Pfam" id="PF26254">
    <property type="entry name" value="Ig_TRAPPC9-Trs120_1st"/>
    <property type="match status" value="1"/>
</dbReference>
<keyword evidence="3" id="KW-0333">Golgi apparatus</keyword>
<dbReference type="OrthoDB" id="27962at2759"/>
<organism evidence="8">
    <name type="scientific">Sarcoptes scabiei</name>
    <name type="common">Itch mite</name>
    <name type="synonym">Acarus scabiei</name>
    <dbReference type="NCBI Taxonomy" id="52283"/>
    <lineage>
        <taxon>Eukaryota</taxon>
        <taxon>Metazoa</taxon>
        <taxon>Ecdysozoa</taxon>
        <taxon>Arthropoda</taxon>
        <taxon>Chelicerata</taxon>
        <taxon>Arachnida</taxon>
        <taxon>Acari</taxon>
        <taxon>Acariformes</taxon>
        <taxon>Sarcoptiformes</taxon>
        <taxon>Astigmata</taxon>
        <taxon>Psoroptidia</taxon>
        <taxon>Sarcoptoidea</taxon>
        <taxon>Sarcoptidae</taxon>
        <taxon>Sarcoptinae</taxon>
        <taxon>Sarcoptes</taxon>
    </lineage>
</organism>
<evidence type="ECO:0000313" key="9">
    <source>
        <dbReference type="EnsemblMetazoa" id="KAF7489672.1"/>
    </source>
</evidence>
<evidence type="ECO:0000313" key="10">
    <source>
        <dbReference type="Proteomes" id="UP000070412"/>
    </source>
</evidence>
<gene>
    <name evidence="8" type="ORF">SSS_1946</name>
</gene>
<feature type="domain" description="Trs120/TRAPPC9 first Ig-like" evidence="7">
    <location>
        <begin position="799"/>
        <end position="915"/>
    </location>
</feature>
<dbReference type="Proteomes" id="UP000070412">
    <property type="component" value="Unassembled WGS sequence"/>
</dbReference>
<dbReference type="PANTHER" id="PTHR21512">
    <property type="entry name" value="TRAFFICKING PROTEIN PARTICLE COMPLEX SUBUNIT 9"/>
    <property type="match status" value="1"/>
</dbReference>
<dbReference type="InterPro" id="IPR013935">
    <property type="entry name" value="Trs120_TRAPPC9"/>
</dbReference>
<feature type="compositionally biased region" description="Basic and acidic residues" evidence="4">
    <location>
        <begin position="161"/>
        <end position="172"/>
    </location>
</feature>
<dbReference type="InterPro" id="IPR058565">
    <property type="entry name" value="Ig_TRAPPC9_Trs120_1st"/>
</dbReference>
<feature type="domain" description="Trs120/TRAPPC9 TPR region" evidence="6">
    <location>
        <begin position="615"/>
        <end position="741"/>
    </location>
</feature>
<evidence type="ECO:0000259" key="5">
    <source>
        <dbReference type="Pfam" id="PF08626"/>
    </source>
</evidence>
<evidence type="ECO:0000259" key="6">
    <source>
        <dbReference type="Pfam" id="PF26251"/>
    </source>
</evidence>